<protein>
    <submittedName>
        <fullName evidence="1">Uncharacterized protein</fullName>
    </submittedName>
</protein>
<proteinExistence type="predicted"/>
<dbReference type="AlphaFoldDB" id="A0AA40E8K5"/>
<organism evidence="1 2">
    <name type="scientific">Lasiosphaeris hirsuta</name>
    <dbReference type="NCBI Taxonomy" id="260670"/>
    <lineage>
        <taxon>Eukaryota</taxon>
        <taxon>Fungi</taxon>
        <taxon>Dikarya</taxon>
        <taxon>Ascomycota</taxon>
        <taxon>Pezizomycotina</taxon>
        <taxon>Sordariomycetes</taxon>
        <taxon>Sordariomycetidae</taxon>
        <taxon>Sordariales</taxon>
        <taxon>Lasiosphaeriaceae</taxon>
        <taxon>Lasiosphaeris</taxon>
    </lineage>
</organism>
<sequence>MFASIFATFLQGESYHYPIRELYTTCALSCLQHAGDEYKDRSSYPPSAHRLIQPITPPHHPLSVSLTPKPTSHQHQTRPITTNKMHALTLLTLATTALGAAVETRIPRLGAFGVSLTAACPIQNPLILEFAEGNEGPQCRSFYNNTVYTTVNQYYWDPKCLLTLYQTTNCSDDGVVSGPGCWRPDGGIAGYTVTCPYKKS</sequence>
<gene>
    <name evidence="1" type="ORF">B0H67DRAFT_567032</name>
</gene>
<name>A0AA40E8K5_9PEZI</name>
<evidence type="ECO:0000313" key="2">
    <source>
        <dbReference type="Proteomes" id="UP001172102"/>
    </source>
</evidence>
<keyword evidence="2" id="KW-1185">Reference proteome</keyword>
<accession>A0AA40E8K5</accession>
<comment type="caution">
    <text evidence="1">The sequence shown here is derived from an EMBL/GenBank/DDBJ whole genome shotgun (WGS) entry which is preliminary data.</text>
</comment>
<reference evidence="1" key="1">
    <citation type="submission" date="2023-06" db="EMBL/GenBank/DDBJ databases">
        <title>Genome-scale phylogeny and comparative genomics of the fungal order Sordariales.</title>
        <authorList>
            <consortium name="Lawrence Berkeley National Laboratory"/>
            <person name="Hensen N."/>
            <person name="Bonometti L."/>
            <person name="Westerberg I."/>
            <person name="Brannstrom I.O."/>
            <person name="Guillou S."/>
            <person name="Cros-Aarteil S."/>
            <person name="Calhoun S."/>
            <person name="Haridas S."/>
            <person name="Kuo A."/>
            <person name="Mondo S."/>
            <person name="Pangilinan J."/>
            <person name="Riley R."/>
            <person name="Labutti K."/>
            <person name="Andreopoulos B."/>
            <person name="Lipzen A."/>
            <person name="Chen C."/>
            <person name="Yanf M."/>
            <person name="Daum C."/>
            <person name="Ng V."/>
            <person name="Clum A."/>
            <person name="Steindorff A."/>
            <person name="Ohm R."/>
            <person name="Martin F."/>
            <person name="Silar P."/>
            <person name="Natvig D."/>
            <person name="Lalanne C."/>
            <person name="Gautier V."/>
            <person name="Ament-Velasquez S.L."/>
            <person name="Kruys A."/>
            <person name="Hutchinson M.I."/>
            <person name="Powell A.J."/>
            <person name="Barry K."/>
            <person name="Miller A.N."/>
            <person name="Grigoriev I.V."/>
            <person name="Debuchy R."/>
            <person name="Gladieux P."/>
            <person name="Thoren M.H."/>
            <person name="Johannesson H."/>
        </authorList>
    </citation>
    <scope>NUCLEOTIDE SEQUENCE</scope>
    <source>
        <strain evidence="1">SMH4607-1</strain>
    </source>
</reference>
<dbReference type="Proteomes" id="UP001172102">
    <property type="component" value="Unassembled WGS sequence"/>
</dbReference>
<evidence type="ECO:0000313" key="1">
    <source>
        <dbReference type="EMBL" id="KAK0732274.1"/>
    </source>
</evidence>
<dbReference type="EMBL" id="JAUKUA010000001">
    <property type="protein sequence ID" value="KAK0732274.1"/>
    <property type="molecule type" value="Genomic_DNA"/>
</dbReference>